<reference evidence="1 2" key="1">
    <citation type="submission" date="2016-07" db="EMBL/GenBank/DDBJ databases">
        <title>High microdiversification within the ubiquitous acI lineage of Actinobacteria.</title>
        <authorList>
            <person name="Neuenschwander S.M."/>
            <person name="Salcher M."/>
            <person name="Ghai R."/>
            <person name="Pernthaler J."/>
        </authorList>
    </citation>
    <scope>NUCLEOTIDE SEQUENCE [LARGE SCALE GENOMIC DNA]</scope>
    <source>
        <strain evidence="1">MMS-21-155</strain>
    </source>
</reference>
<dbReference type="Proteomes" id="UP000217216">
    <property type="component" value="Chromosome"/>
</dbReference>
<proteinExistence type="predicted"/>
<evidence type="ECO:0000313" key="1">
    <source>
        <dbReference type="EMBL" id="ASY11811.1"/>
    </source>
</evidence>
<dbReference type="KEGG" id="plak:A1s21155_02275"/>
<protein>
    <submittedName>
        <fullName evidence="1">Uncharacterized protein</fullName>
    </submittedName>
</protein>
<organism evidence="1 2">
    <name type="scientific">Candidatus Planktophila dulcis</name>
    <dbReference type="NCBI Taxonomy" id="1884914"/>
    <lineage>
        <taxon>Bacteria</taxon>
        <taxon>Bacillati</taxon>
        <taxon>Actinomycetota</taxon>
        <taxon>Actinomycetes</taxon>
        <taxon>Candidatus Nanopelagicales</taxon>
        <taxon>Candidatus Nanopelagicaceae</taxon>
        <taxon>Candidatus Planktophila</taxon>
    </lineage>
</organism>
<name>A0AAD0E5E8_9ACTN</name>
<gene>
    <name evidence="1" type="ORF">A1s21155_02275</name>
</gene>
<evidence type="ECO:0000313" key="2">
    <source>
        <dbReference type="Proteomes" id="UP000217216"/>
    </source>
</evidence>
<sequence length="78" mass="8550">MAKDELLALAKRIHGLMGQLAEDEELYYDDIASELGGEDELQMALLATAIVEGLIEPTEALIPILREIEENLKGIVEA</sequence>
<accession>A0AAD0E5E8</accession>
<dbReference type="EMBL" id="CP016770">
    <property type="protein sequence ID" value="ASY11811.1"/>
    <property type="molecule type" value="Genomic_DNA"/>
</dbReference>
<dbReference type="RefSeq" id="WP_095696075.1">
    <property type="nucleotide sequence ID" value="NZ_CP016770.1"/>
</dbReference>
<keyword evidence="2" id="KW-1185">Reference proteome</keyword>
<dbReference type="GeneID" id="300656975"/>
<dbReference type="AlphaFoldDB" id="A0AAD0E5E8"/>